<evidence type="ECO:0000313" key="3">
    <source>
        <dbReference type="Proteomes" id="UP000048908"/>
    </source>
</evidence>
<reference evidence="2 3" key="1">
    <citation type="submission" date="2015-07" db="EMBL/GenBank/DDBJ databases">
        <authorList>
            <person name="Noorani M."/>
        </authorList>
    </citation>
    <scope>NUCLEOTIDE SEQUENCE [LARGE SCALE GENOMIC DNA]</scope>
    <source>
        <strain evidence="2 3">CECT 5088</strain>
    </source>
</reference>
<organism evidence="2 3">
    <name type="scientific">Jannaschia rubra</name>
    <dbReference type="NCBI Taxonomy" id="282197"/>
    <lineage>
        <taxon>Bacteria</taxon>
        <taxon>Pseudomonadati</taxon>
        <taxon>Pseudomonadota</taxon>
        <taxon>Alphaproteobacteria</taxon>
        <taxon>Rhodobacterales</taxon>
        <taxon>Roseobacteraceae</taxon>
        <taxon>Jannaschia</taxon>
    </lineage>
</organism>
<dbReference type="OrthoDB" id="7445766at2"/>
<dbReference type="RefSeq" id="WP_144431861.1">
    <property type="nucleotide sequence ID" value="NZ_CXPG01000022.1"/>
</dbReference>
<dbReference type="EMBL" id="CXPG01000022">
    <property type="protein sequence ID" value="CTQ34437.1"/>
    <property type="molecule type" value="Genomic_DNA"/>
</dbReference>
<accession>A0A0M6XUZ8</accession>
<protein>
    <submittedName>
        <fullName evidence="2">Uncharacterized protein</fullName>
    </submittedName>
</protein>
<evidence type="ECO:0000256" key="1">
    <source>
        <dbReference type="SAM" id="MobiDB-lite"/>
    </source>
</evidence>
<dbReference type="AlphaFoldDB" id="A0A0M6XUZ8"/>
<sequence>MRFKSYPRSPFTDTARKRGHLRRKQAAEREALPLFSAQIAAAQPGEDEAMQRRAVAWSRSQQEDRDRRAGNWRRARRAIAVRPARERTLIRRAWDRAPFPADPSYLLDFLTQIDRGRVDLADALYASRTDPSGRRYDRLTMRPDQFARLRAFADKHGPAWRDAIADLWDRNREPAWLTSLRVSHGRHWLARVSLEDGRVHV</sequence>
<keyword evidence="3" id="KW-1185">Reference proteome</keyword>
<proteinExistence type="predicted"/>
<feature type="region of interest" description="Disordered" evidence="1">
    <location>
        <begin position="42"/>
        <end position="71"/>
    </location>
</feature>
<gene>
    <name evidence="2" type="ORF">JAN5088_03233</name>
</gene>
<dbReference type="Proteomes" id="UP000048908">
    <property type="component" value="Unassembled WGS sequence"/>
</dbReference>
<feature type="region of interest" description="Disordered" evidence="1">
    <location>
        <begin position="1"/>
        <end position="29"/>
    </location>
</feature>
<evidence type="ECO:0000313" key="2">
    <source>
        <dbReference type="EMBL" id="CTQ34437.1"/>
    </source>
</evidence>
<name>A0A0M6XUZ8_9RHOB</name>